<evidence type="ECO:0000313" key="2">
    <source>
        <dbReference type="EMBL" id="SIO13209.1"/>
    </source>
</evidence>
<keyword evidence="3" id="KW-1185">Reference proteome</keyword>
<sequence length="167" mass="19127">MGNRRAITLLIYGTVLLSVLRFIALPTLDYRDDMQKRTTRTYKMLGKVTELAQEYTQLQTSRKALSSGGAAHQGTLFAIVEEISRKQKINSLIVSVRPQQKKLENELVEEKIQIRFENLYQLDLLHFLYSVEKKMQGITVLNLEIQRTQGALLNVDVSLCMATPDRL</sequence>
<dbReference type="Proteomes" id="UP000184694">
    <property type="component" value="Unassembled WGS sequence"/>
</dbReference>
<evidence type="ECO:0000256" key="1">
    <source>
        <dbReference type="SAM" id="Phobius"/>
    </source>
</evidence>
<keyword evidence="1" id="KW-0812">Transmembrane</keyword>
<dbReference type="OrthoDB" id="5465088at2"/>
<keyword evidence="1" id="KW-1133">Transmembrane helix</keyword>
<keyword evidence="1" id="KW-0472">Membrane</keyword>
<proteinExistence type="predicted"/>
<gene>
    <name evidence="2" type="ORF">SAMN02745161_1925</name>
</gene>
<dbReference type="EMBL" id="FSRG01000005">
    <property type="protein sequence ID" value="SIO13209.1"/>
    <property type="molecule type" value="Genomic_DNA"/>
</dbReference>
<reference evidence="3" key="1">
    <citation type="submission" date="2016-11" db="EMBL/GenBank/DDBJ databases">
        <authorList>
            <person name="Varghese N."/>
            <person name="Submissions S."/>
        </authorList>
    </citation>
    <scope>NUCLEOTIDE SEQUENCE [LARGE SCALE GENOMIC DNA]</scope>
    <source>
        <strain evidence="3">DSM 17456</strain>
    </source>
</reference>
<dbReference type="AlphaFoldDB" id="A0A1N6H0C7"/>
<evidence type="ECO:0000313" key="3">
    <source>
        <dbReference type="Proteomes" id="UP000184694"/>
    </source>
</evidence>
<dbReference type="STRING" id="1121457.SAMN02745161_1925"/>
<name>A0A1N6H0C7_9BACT</name>
<organism evidence="2 3">
    <name type="scientific">Halodesulfovibrio marinisediminis DSM 17456</name>
    <dbReference type="NCBI Taxonomy" id="1121457"/>
    <lineage>
        <taxon>Bacteria</taxon>
        <taxon>Pseudomonadati</taxon>
        <taxon>Thermodesulfobacteriota</taxon>
        <taxon>Desulfovibrionia</taxon>
        <taxon>Desulfovibrionales</taxon>
        <taxon>Desulfovibrionaceae</taxon>
        <taxon>Halodesulfovibrio</taxon>
    </lineage>
</organism>
<dbReference type="RefSeq" id="WP_074216716.1">
    <property type="nucleotide sequence ID" value="NZ_FSRG01000005.1"/>
</dbReference>
<accession>A0A1N6H0C7</accession>
<protein>
    <submittedName>
        <fullName evidence="2">Type II secretion system (T2SS), protein M</fullName>
    </submittedName>
</protein>
<feature type="transmembrane region" description="Helical" evidence="1">
    <location>
        <begin position="6"/>
        <end position="28"/>
    </location>
</feature>